<dbReference type="PANTHER" id="PTHR43377">
    <property type="entry name" value="BILIVERDIN REDUCTASE A"/>
    <property type="match status" value="1"/>
</dbReference>
<dbReference type="InterPro" id="IPR055170">
    <property type="entry name" value="GFO_IDH_MocA-like_dom"/>
</dbReference>
<dbReference type="Pfam" id="PF01408">
    <property type="entry name" value="GFO_IDH_MocA"/>
    <property type="match status" value="1"/>
</dbReference>
<dbReference type="InterPro" id="IPR000683">
    <property type="entry name" value="Gfo/Idh/MocA-like_OxRdtase_N"/>
</dbReference>
<dbReference type="SUPFAM" id="SSF51735">
    <property type="entry name" value="NAD(P)-binding Rossmann-fold domains"/>
    <property type="match status" value="1"/>
</dbReference>
<feature type="domain" description="Gfo/Idh/MocA-like oxidoreductase N-terminal" evidence="1">
    <location>
        <begin position="14"/>
        <end position="119"/>
    </location>
</feature>
<proteinExistence type="predicted"/>
<keyword evidence="4" id="KW-1185">Reference proteome</keyword>
<dbReference type="SUPFAM" id="SSF55347">
    <property type="entry name" value="Glyceraldehyde-3-phosphate dehydrogenase-like, C-terminal domain"/>
    <property type="match status" value="1"/>
</dbReference>
<evidence type="ECO:0000313" key="4">
    <source>
        <dbReference type="Proteomes" id="UP000641206"/>
    </source>
</evidence>
<evidence type="ECO:0000259" key="1">
    <source>
        <dbReference type="Pfam" id="PF01408"/>
    </source>
</evidence>
<evidence type="ECO:0000259" key="2">
    <source>
        <dbReference type="Pfam" id="PF22725"/>
    </source>
</evidence>
<feature type="domain" description="GFO/IDH/MocA-like oxidoreductase" evidence="2">
    <location>
        <begin position="129"/>
        <end position="255"/>
    </location>
</feature>
<dbReference type="EMBL" id="BMLW01000001">
    <property type="protein sequence ID" value="GGP07693.1"/>
    <property type="molecule type" value="Genomic_DNA"/>
</dbReference>
<dbReference type="Gene3D" id="3.30.360.10">
    <property type="entry name" value="Dihydrodipicolinate Reductase, domain 2"/>
    <property type="match status" value="1"/>
</dbReference>
<dbReference type="RefSeq" id="WP_188732866.1">
    <property type="nucleotide sequence ID" value="NZ_BMLW01000001.1"/>
</dbReference>
<name>A0ABQ2NNC8_9BACI</name>
<dbReference type="InterPro" id="IPR051450">
    <property type="entry name" value="Gfo/Idh/MocA_Oxidoreductases"/>
</dbReference>
<dbReference type="Gene3D" id="3.40.50.720">
    <property type="entry name" value="NAD(P)-binding Rossmann-like Domain"/>
    <property type="match status" value="1"/>
</dbReference>
<organism evidence="3 4">
    <name type="scientific">Oceanobacillus neutriphilus</name>
    <dbReference type="NCBI Taxonomy" id="531815"/>
    <lineage>
        <taxon>Bacteria</taxon>
        <taxon>Bacillati</taxon>
        <taxon>Bacillota</taxon>
        <taxon>Bacilli</taxon>
        <taxon>Bacillales</taxon>
        <taxon>Bacillaceae</taxon>
        <taxon>Oceanobacillus</taxon>
    </lineage>
</organism>
<reference evidence="4" key="1">
    <citation type="journal article" date="2019" name="Int. J. Syst. Evol. Microbiol.">
        <title>The Global Catalogue of Microorganisms (GCM) 10K type strain sequencing project: providing services to taxonomists for standard genome sequencing and annotation.</title>
        <authorList>
            <consortium name="The Broad Institute Genomics Platform"/>
            <consortium name="The Broad Institute Genome Sequencing Center for Infectious Disease"/>
            <person name="Wu L."/>
            <person name="Ma J."/>
        </authorList>
    </citation>
    <scope>NUCLEOTIDE SEQUENCE [LARGE SCALE GENOMIC DNA]</scope>
    <source>
        <strain evidence="4">CGMCC 1.7693</strain>
    </source>
</reference>
<dbReference type="PANTHER" id="PTHR43377:SF1">
    <property type="entry name" value="BILIVERDIN REDUCTASE A"/>
    <property type="match status" value="1"/>
</dbReference>
<dbReference type="InterPro" id="IPR036291">
    <property type="entry name" value="NAD(P)-bd_dom_sf"/>
</dbReference>
<comment type="caution">
    <text evidence="3">The sequence shown here is derived from an EMBL/GenBank/DDBJ whole genome shotgun (WGS) entry which is preliminary data.</text>
</comment>
<evidence type="ECO:0000313" key="3">
    <source>
        <dbReference type="EMBL" id="GGP07693.1"/>
    </source>
</evidence>
<sequence length="332" mass="37681">MINVALLSKWHVHAEDYARQVQENKQLSLACIWDEDTRRGKEWADKWEVPFEENLDSVLNDPHIDAVIINTPTKWHTEIIQKAAAHKKHIFTEKVLAFTVESCRKIYKMVEKENVKLMVSLPRLTESYFLYAEEALKKGWLGNLTSIRCRLAHNGSVSTEAHPNGWLPSHFYDKDDCGGGALIDLGAHPIYLTNRLAGPLANVYSSLHPSPDYNVEDNAVVVTQYKSGAIGVIETGFTSYGSPFQLELYGTEGCLLIEDSNVRIRSTQLNKNKWFEPEEFPENLPTAMEQWVHLIQNDVAPSITKEDIISLTLLNEAAYLSNEQGKRIDIEQ</sequence>
<gene>
    <name evidence="3" type="ORF">GCM10011346_04690</name>
</gene>
<dbReference type="Proteomes" id="UP000641206">
    <property type="component" value="Unassembled WGS sequence"/>
</dbReference>
<accession>A0ABQ2NNC8</accession>
<protein>
    <submittedName>
        <fullName evidence="3">Dehydrogenase</fullName>
    </submittedName>
</protein>
<dbReference type="Pfam" id="PF22725">
    <property type="entry name" value="GFO_IDH_MocA_C3"/>
    <property type="match status" value="1"/>
</dbReference>